<dbReference type="NCBIfam" id="TIGR03413">
    <property type="entry name" value="GSH_gloB"/>
    <property type="match status" value="1"/>
</dbReference>
<dbReference type="InterPro" id="IPR017782">
    <property type="entry name" value="Hydroxyacylglutathione_Hdrlase"/>
</dbReference>
<dbReference type="EC" id="3.1.2.6" evidence="7"/>
<dbReference type="PANTHER" id="PTHR43705:SF1">
    <property type="entry name" value="HYDROXYACYLGLUTATHIONE HYDROLASE GLOB"/>
    <property type="match status" value="1"/>
</dbReference>
<accession>A0A3L8Q0H7</accession>
<dbReference type="Gene3D" id="3.60.15.10">
    <property type="entry name" value="Ribonuclease Z/Hydroxyacylglutathione hydrolase-like"/>
    <property type="match status" value="1"/>
</dbReference>
<feature type="binding site" evidence="7">
    <location>
        <position position="131"/>
    </location>
    <ligand>
        <name>Zn(2+)</name>
        <dbReference type="ChEBI" id="CHEBI:29105"/>
        <label>1</label>
    </ligand>
</feature>
<dbReference type="SMART" id="SM00849">
    <property type="entry name" value="Lactamase_B"/>
    <property type="match status" value="1"/>
</dbReference>
<dbReference type="GO" id="GO:0019243">
    <property type="term" value="P:methylglyoxal catabolic process to D-lactate via S-lactoyl-glutathione"/>
    <property type="evidence" value="ECO:0007669"/>
    <property type="project" value="UniProtKB-UniRule"/>
</dbReference>
<dbReference type="InterPro" id="IPR036866">
    <property type="entry name" value="RibonucZ/Hydroxyglut_hydro"/>
</dbReference>
<organism evidence="9 10">
    <name type="scientific">Parashewanella curva</name>
    <dbReference type="NCBI Taxonomy" id="2338552"/>
    <lineage>
        <taxon>Bacteria</taxon>
        <taxon>Pseudomonadati</taxon>
        <taxon>Pseudomonadota</taxon>
        <taxon>Gammaproteobacteria</taxon>
        <taxon>Alteromonadales</taxon>
        <taxon>Shewanellaceae</taxon>
        <taxon>Parashewanella</taxon>
    </lineage>
</organism>
<dbReference type="Pfam" id="PF16123">
    <property type="entry name" value="HAGH_C"/>
    <property type="match status" value="1"/>
</dbReference>
<dbReference type="CDD" id="cd07723">
    <property type="entry name" value="hydroxyacylglutathione_hydrolase_MBL-fold"/>
    <property type="match status" value="1"/>
</dbReference>
<feature type="binding site" evidence="7">
    <location>
        <position position="131"/>
    </location>
    <ligand>
        <name>Zn(2+)</name>
        <dbReference type="ChEBI" id="CHEBI:29105"/>
        <label>2</label>
    </ligand>
</feature>
<feature type="binding site" evidence="7">
    <location>
        <position position="54"/>
    </location>
    <ligand>
        <name>Zn(2+)</name>
        <dbReference type="ChEBI" id="CHEBI:29105"/>
        <label>1</label>
    </ligand>
</feature>
<sequence>MLTIQPIPAFNDNYIWCISNQQKQAVVVDPGSAVEVIRFLEKQQLVLVGILITHHHADHIGGIEELLSSYDTNIQVYGPNSKRIPQITHIVDDKTPIFINELGVSAQVINVTGHTLEHIAYLIDGNLFCGDTLFSGGCGRIFEGTAEQMFTSLEKLSALPSATKVFCAHEYTLSNLTFALMAEPSNSLLLDYYDQVKQQRQNNEITLPSSIGKELEINPFLRCDQAEIQSKVSTKFNLSTSLDTIDCFTYLRKWKDIF</sequence>
<comment type="catalytic activity">
    <reaction evidence="1 7">
        <text>an S-(2-hydroxyacyl)glutathione + H2O = a 2-hydroxy carboxylate + glutathione + H(+)</text>
        <dbReference type="Rhea" id="RHEA:21864"/>
        <dbReference type="ChEBI" id="CHEBI:15377"/>
        <dbReference type="ChEBI" id="CHEBI:15378"/>
        <dbReference type="ChEBI" id="CHEBI:57925"/>
        <dbReference type="ChEBI" id="CHEBI:58896"/>
        <dbReference type="ChEBI" id="CHEBI:71261"/>
        <dbReference type="EC" id="3.1.2.6"/>
    </reaction>
</comment>
<feature type="binding site" evidence="7">
    <location>
        <position position="169"/>
    </location>
    <ligand>
        <name>Zn(2+)</name>
        <dbReference type="ChEBI" id="CHEBI:29105"/>
        <label>2</label>
    </ligand>
</feature>
<feature type="binding site" evidence="7">
    <location>
        <position position="58"/>
    </location>
    <ligand>
        <name>Zn(2+)</name>
        <dbReference type="ChEBI" id="CHEBI:29105"/>
        <label>2</label>
    </ligand>
</feature>
<comment type="cofactor">
    <cofactor evidence="7">
        <name>Zn(2+)</name>
        <dbReference type="ChEBI" id="CHEBI:29105"/>
    </cofactor>
    <text evidence="7">Binds 2 Zn(2+) ions per subunit.</text>
</comment>
<feature type="binding site" evidence="7">
    <location>
        <position position="114"/>
    </location>
    <ligand>
        <name>Zn(2+)</name>
        <dbReference type="ChEBI" id="CHEBI:29105"/>
        <label>1</label>
    </ligand>
</feature>
<dbReference type="Pfam" id="PF00753">
    <property type="entry name" value="Lactamase_B"/>
    <property type="match status" value="1"/>
</dbReference>
<dbReference type="SUPFAM" id="SSF56281">
    <property type="entry name" value="Metallo-hydrolase/oxidoreductase"/>
    <property type="match status" value="1"/>
</dbReference>
<dbReference type="UniPathway" id="UPA00619">
    <property type="reaction ID" value="UER00676"/>
</dbReference>
<dbReference type="Proteomes" id="UP000281474">
    <property type="component" value="Unassembled WGS sequence"/>
</dbReference>
<reference evidence="9 10" key="1">
    <citation type="submission" date="2018-09" db="EMBL/GenBank/DDBJ databases">
        <title>Phylogeny of the Shewanellaceae, and recommendation for two new genera, Pseudoshewanella and Parashewanella.</title>
        <authorList>
            <person name="Wang G."/>
        </authorList>
    </citation>
    <scope>NUCLEOTIDE SEQUENCE [LARGE SCALE GENOMIC DNA]</scope>
    <source>
        <strain evidence="9 10">C51</strain>
    </source>
</reference>
<evidence type="ECO:0000256" key="6">
    <source>
        <dbReference type="ARBA" id="ARBA00022833"/>
    </source>
</evidence>
<dbReference type="InterPro" id="IPR001279">
    <property type="entry name" value="Metallo-B-lactamas"/>
</dbReference>
<protein>
    <recommendedName>
        <fullName evidence="7">Hydroxyacylglutathione hydrolase</fullName>
        <ecNumber evidence="7">3.1.2.6</ecNumber>
    </recommendedName>
    <alternativeName>
        <fullName evidence="7">Glyoxalase II</fullName>
        <shortName evidence="7">Glx II</shortName>
    </alternativeName>
</protein>
<name>A0A3L8Q0H7_9GAMM</name>
<feature type="binding site" evidence="7">
    <location>
        <position position="56"/>
    </location>
    <ligand>
        <name>Zn(2+)</name>
        <dbReference type="ChEBI" id="CHEBI:29105"/>
        <label>1</label>
    </ligand>
</feature>
<dbReference type="RefSeq" id="WP_121837458.1">
    <property type="nucleotide sequence ID" value="NZ_ML014756.1"/>
</dbReference>
<feature type="domain" description="Metallo-beta-lactamase" evidence="8">
    <location>
        <begin position="12"/>
        <end position="169"/>
    </location>
</feature>
<dbReference type="InterPro" id="IPR032282">
    <property type="entry name" value="HAGH_C"/>
</dbReference>
<evidence type="ECO:0000256" key="2">
    <source>
        <dbReference type="ARBA" id="ARBA00004963"/>
    </source>
</evidence>
<evidence type="ECO:0000313" key="10">
    <source>
        <dbReference type="Proteomes" id="UP000281474"/>
    </source>
</evidence>
<proteinExistence type="inferred from homology"/>
<comment type="function">
    <text evidence="7">Thiolesterase that catalyzes the hydrolysis of S-D-lactoyl-glutathione to form glutathione and D-lactic acid.</text>
</comment>
<dbReference type="PIRSF" id="PIRSF005457">
    <property type="entry name" value="Glx"/>
    <property type="match status" value="1"/>
</dbReference>
<evidence type="ECO:0000256" key="4">
    <source>
        <dbReference type="ARBA" id="ARBA00022723"/>
    </source>
</evidence>
<dbReference type="OrthoDB" id="9802248at2"/>
<feature type="binding site" evidence="7">
    <location>
        <position position="59"/>
    </location>
    <ligand>
        <name>Zn(2+)</name>
        <dbReference type="ChEBI" id="CHEBI:29105"/>
        <label>2</label>
    </ligand>
</feature>
<dbReference type="HAMAP" id="MF_01374">
    <property type="entry name" value="Glyoxalase_2"/>
    <property type="match status" value="1"/>
</dbReference>
<dbReference type="GO" id="GO:0046872">
    <property type="term" value="F:metal ion binding"/>
    <property type="evidence" value="ECO:0007669"/>
    <property type="project" value="UniProtKB-KW"/>
</dbReference>
<dbReference type="GO" id="GO:0004416">
    <property type="term" value="F:hydroxyacylglutathione hydrolase activity"/>
    <property type="evidence" value="ECO:0007669"/>
    <property type="project" value="UniProtKB-UniRule"/>
</dbReference>
<keyword evidence="10" id="KW-1185">Reference proteome</keyword>
<evidence type="ECO:0000256" key="7">
    <source>
        <dbReference type="HAMAP-Rule" id="MF_01374"/>
    </source>
</evidence>
<dbReference type="InterPro" id="IPR035680">
    <property type="entry name" value="Clx_II_MBL"/>
</dbReference>
<evidence type="ECO:0000256" key="3">
    <source>
        <dbReference type="ARBA" id="ARBA00006759"/>
    </source>
</evidence>
<dbReference type="AlphaFoldDB" id="A0A3L8Q0H7"/>
<evidence type="ECO:0000259" key="8">
    <source>
        <dbReference type="SMART" id="SM00849"/>
    </source>
</evidence>
<evidence type="ECO:0000256" key="1">
    <source>
        <dbReference type="ARBA" id="ARBA00001623"/>
    </source>
</evidence>
<keyword evidence="6 7" id="KW-0862">Zinc</keyword>
<comment type="pathway">
    <text evidence="2 7">Secondary metabolite metabolism; methylglyoxal degradation; (R)-lactate from methylglyoxal: step 2/2.</text>
</comment>
<comment type="similarity">
    <text evidence="3 7">Belongs to the metallo-beta-lactamase superfamily. Glyoxalase II family.</text>
</comment>
<keyword evidence="5 7" id="KW-0378">Hydrolase</keyword>
<dbReference type="PANTHER" id="PTHR43705">
    <property type="entry name" value="HYDROXYACYLGLUTATHIONE HYDROLASE"/>
    <property type="match status" value="1"/>
</dbReference>
<keyword evidence="4 7" id="KW-0479">Metal-binding</keyword>
<evidence type="ECO:0000256" key="5">
    <source>
        <dbReference type="ARBA" id="ARBA00022801"/>
    </source>
</evidence>
<comment type="subunit">
    <text evidence="7">Monomer.</text>
</comment>
<dbReference type="EMBL" id="QZEI01000005">
    <property type="protein sequence ID" value="RLV61196.1"/>
    <property type="molecule type" value="Genomic_DNA"/>
</dbReference>
<evidence type="ECO:0000313" key="9">
    <source>
        <dbReference type="EMBL" id="RLV61196.1"/>
    </source>
</evidence>
<comment type="caution">
    <text evidence="9">The sequence shown here is derived from an EMBL/GenBank/DDBJ whole genome shotgun (WGS) entry which is preliminary data.</text>
</comment>
<dbReference type="InterPro" id="IPR050110">
    <property type="entry name" value="Glyoxalase_II_hydrolase"/>
</dbReference>
<gene>
    <name evidence="7 9" type="primary">gloB</name>
    <name evidence="9" type="ORF">D5018_02765</name>
</gene>